<evidence type="ECO:0000313" key="2">
    <source>
        <dbReference type="EMBL" id="CAD7608614.1"/>
    </source>
</evidence>
<proteinExistence type="predicted"/>
<protein>
    <submittedName>
        <fullName evidence="2">Uncharacterized protein</fullName>
    </submittedName>
</protein>
<dbReference type="EMBL" id="OE845966">
    <property type="protein sequence ID" value="CAD7608614.1"/>
    <property type="molecule type" value="Genomic_DNA"/>
</dbReference>
<feature type="compositionally biased region" description="Basic and acidic residues" evidence="1">
    <location>
        <begin position="12"/>
        <end position="30"/>
    </location>
</feature>
<reference evidence="2" key="1">
    <citation type="submission" date="2020-11" db="EMBL/GenBank/DDBJ databases">
        <authorList>
            <person name="Tran Van P."/>
        </authorList>
    </citation>
    <scope>NUCLEOTIDE SEQUENCE</scope>
</reference>
<accession>A0A7R9K828</accession>
<gene>
    <name evidence="2" type="ORF">TGEB3V08_LOCUS10418</name>
</gene>
<evidence type="ECO:0000256" key="1">
    <source>
        <dbReference type="SAM" id="MobiDB-lite"/>
    </source>
</evidence>
<sequence>MFCDLQYYLRDPQVREDKDKEKEKSSEKRHDKSSKHSRRHSRRRRKSSSSSLEQDESSKENDLSAKGSNSPGAGETSKQADQLAASWVAIRDGLLDLNLLLCHCSSDFTFLTDERSCSFLSLVHGSNTCCNRSRVNLFLVSVTDNVGPEQSCSFMLRRYFAAVVQ</sequence>
<feature type="region of interest" description="Disordered" evidence="1">
    <location>
        <begin position="1"/>
        <end position="78"/>
    </location>
</feature>
<organism evidence="2">
    <name type="scientific">Timema genevievae</name>
    <name type="common">Walking stick</name>
    <dbReference type="NCBI Taxonomy" id="629358"/>
    <lineage>
        <taxon>Eukaryota</taxon>
        <taxon>Metazoa</taxon>
        <taxon>Ecdysozoa</taxon>
        <taxon>Arthropoda</taxon>
        <taxon>Hexapoda</taxon>
        <taxon>Insecta</taxon>
        <taxon>Pterygota</taxon>
        <taxon>Neoptera</taxon>
        <taxon>Polyneoptera</taxon>
        <taxon>Phasmatodea</taxon>
        <taxon>Timematodea</taxon>
        <taxon>Timematoidea</taxon>
        <taxon>Timematidae</taxon>
        <taxon>Timema</taxon>
    </lineage>
</organism>
<feature type="compositionally biased region" description="Polar residues" evidence="1">
    <location>
        <begin position="66"/>
        <end position="78"/>
    </location>
</feature>
<name>A0A7R9K828_TIMGE</name>
<feature type="compositionally biased region" description="Basic residues" evidence="1">
    <location>
        <begin position="31"/>
        <end position="47"/>
    </location>
</feature>
<dbReference type="AlphaFoldDB" id="A0A7R9K828"/>